<gene>
    <name evidence="3" type="ORF">RCL2_002991300</name>
</gene>
<dbReference type="InterPro" id="IPR001245">
    <property type="entry name" value="Ser-Thr/Tyr_kinase_cat_dom"/>
</dbReference>
<name>A0A8H3R4Y9_9GLOM</name>
<dbReference type="EMBL" id="BLAL01000324">
    <property type="protein sequence ID" value="GET03579.1"/>
    <property type="molecule type" value="Genomic_DNA"/>
</dbReference>
<dbReference type="SUPFAM" id="SSF56112">
    <property type="entry name" value="Protein kinase-like (PK-like)"/>
    <property type="match status" value="1"/>
</dbReference>
<dbReference type="InterPro" id="IPR017441">
    <property type="entry name" value="Protein_kinase_ATP_BS"/>
</dbReference>
<dbReference type="Gene3D" id="1.10.510.10">
    <property type="entry name" value="Transferase(Phosphotransferase) domain 1"/>
    <property type="match status" value="1"/>
</dbReference>
<keyword evidence="1" id="KW-0067">ATP-binding</keyword>
<protein>
    <submittedName>
        <fullName evidence="3">Kinase-like domain-containing protein</fullName>
    </submittedName>
</protein>
<dbReference type="Proteomes" id="UP000615446">
    <property type="component" value="Unassembled WGS sequence"/>
</dbReference>
<dbReference type="GO" id="GO:0005524">
    <property type="term" value="F:ATP binding"/>
    <property type="evidence" value="ECO:0007669"/>
    <property type="project" value="UniProtKB-UniRule"/>
</dbReference>
<keyword evidence="3" id="KW-0808">Transferase</keyword>
<dbReference type="GO" id="GO:0005737">
    <property type="term" value="C:cytoplasm"/>
    <property type="evidence" value="ECO:0007669"/>
    <property type="project" value="TreeGrafter"/>
</dbReference>
<evidence type="ECO:0000256" key="1">
    <source>
        <dbReference type="PROSITE-ProRule" id="PRU10141"/>
    </source>
</evidence>
<dbReference type="PROSITE" id="PS00107">
    <property type="entry name" value="PROTEIN_KINASE_ATP"/>
    <property type="match status" value="1"/>
</dbReference>
<dbReference type="PROSITE" id="PS50011">
    <property type="entry name" value="PROTEIN_KINASE_DOM"/>
    <property type="match status" value="1"/>
</dbReference>
<dbReference type="InterPro" id="IPR000719">
    <property type="entry name" value="Prot_kinase_dom"/>
</dbReference>
<feature type="domain" description="Protein kinase" evidence="2">
    <location>
        <begin position="116"/>
        <end position="380"/>
    </location>
</feature>
<comment type="caution">
    <text evidence="3">The sequence shown here is derived from an EMBL/GenBank/DDBJ whole genome shotgun (WGS) entry which is preliminary data.</text>
</comment>
<dbReference type="InterPro" id="IPR011009">
    <property type="entry name" value="Kinase-like_dom_sf"/>
</dbReference>
<accession>A0A8H3R4Y9</accession>
<dbReference type="PANTHER" id="PTHR23257">
    <property type="entry name" value="SERINE-THREONINE PROTEIN KINASE"/>
    <property type="match status" value="1"/>
</dbReference>
<reference evidence="3" key="1">
    <citation type="submission" date="2019-10" db="EMBL/GenBank/DDBJ databases">
        <title>Conservation and host-specific expression of non-tandemly repeated heterogenous ribosome RNA gene in arbuscular mycorrhizal fungi.</title>
        <authorList>
            <person name="Maeda T."/>
            <person name="Kobayashi Y."/>
            <person name="Nakagawa T."/>
            <person name="Ezawa T."/>
            <person name="Yamaguchi K."/>
            <person name="Bino T."/>
            <person name="Nishimoto Y."/>
            <person name="Shigenobu S."/>
            <person name="Kawaguchi M."/>
        </authorList>
    </citation>
    <scope>NUCLEOTIDE SEQUENCE</scope>
    <source>
        <strain evidence="3">HR1</strain>
    </source>
</reference>
<dbReference type="GO" id="GO:0007165">
    <property type="term" value="P:signal transduction"/>
    <property type="evidence" value="ECO:0007669"/>
    <property type="project" value="TreeGrafter"/>
</dbReference>
<proteinExistence type="predicted"/>
<dbReference type="OrthoDB" id="544350at2759"/>
<dbReference type="GO" id="GO:0004672">
    <property type="term" value="F:protein kinase activity"/>
    <property type="evidence" value="ECO:0007669"/>
    <property type="project" value="InterPro"/>
</dbReference>
<keyword evidence="3" id="KW-0418">Kinase</keyword>
<dbReference type="InterPro" id="IPR050167">
    <property type="entry name" value="Ser_Thr_protein_kinase"/>
</dbReference>
<organism evidence="3 4">
    <name type="scientific">Rhizophagus clarus</name>
    <dbReference type="NCBI Taxonomy" id="94130"/>
    <lineage>
        <taxon>Eukaryota</taxon>
        <taxon>Fungi</taxon>
        <taxon>Fungi incertae sedis</taxon>
        <taxon>Mucoromycota</taxon>
        <taxon>Glomeromycotina</taxon>
        <taxon>Glomeromycetes</taxon>
        <taxon>Glomerales</taxon>
        <taxon>Glomeraceae</taxon>
        <taxon>Rhizophagus</taxon>
    </lineage>
</organism>
<dbReference type="AlphaFoldDB" id="A0A8H3R4Y9"/>
<evidence type="ECO:0000313" key="4">
    <source>
        <dbReference type="Proteomes" id="UP000615446"/>
    </source>
</evidence>
<feature type="binding site" evidence="1">
    <location>
        <position position="150"/>
    </location>
    <ligand>
        <name>ATP</name>
        <dbReference type="ChEBI" id="CHEBI:30616"/>
    </ligand>
</feature>
<sequence>MLINSLASYSDSVVQKQQGLIYNAIYNTFHHSISSRNSTWFLTRYPRLKELEEHVENCGVCNHCGRPNTGRRWCNNCSPGRKESSGNDEIDNFILKVQHETKHYDDNLEWIPYNRFQNIKSIGEGGFAKIYSAILLDELNSRGHIKVALKKLKSPTEAFINEMKIHNECSYANSYITQFYGITKDPETGEFLMVLEYATDGNLREYLEINFPTLKWYKRLEILHNIIDNLECIHSKKYVHKDLHSGNILHFDYYAKITDLGLAQSSKHDSNSNVSGVLPYIAPEVLDGKPYTFASDIYSFGIIMVEISTGKSPYGSVPHDEKLALAICNGLRPRVAIGTPKCYIDLVNRCLDANPEKRPLSKDILEEIRNWRFYDDHEKLSSNNENIIKEFINADNSDAGKIIPRGFSSETTLHPGAIYTSRFMSFTNLPKPRNSKGIQIEDPEVSDSQLGLGIKIYGFIIIYNSSFMKNIGNKNTSMHNTINTCELELY</sequence>
<keyword evidence="1" id="KW-0547">Nucleotide-binding</keyword>
<dbReference type="PRINTS" id="PR00109">
    <property type="entry name" value="TYRKINASE"/>
</dbReference>
<dbReference type="Pfam" id="PF07714">
    <property type="entry name" value="PK_Tyr_Ser-Thr"/>
    <property type="match status" value="1"/>
</dbReference>
<evidence type="ECO:0000313" key="3">
    <source>
        <dbReference type="EMBL" id="GET03579.1"/>
    </source>
</evidence>
<evidence type="ECO:0000259" key="2">
    <source>
        <dbReference type="PROSITE" id="PS50011"/>
    </source>
</evidence>